<dbReference type="Pfam" id="PF07701">
    <property type="entry name" value="HNOBA"/>
    <property type="match status" value="1"/>
</dbReference>
<dbReference type="PRINTS" id="PR00255">
    <property type="entry name" value="NATPEPTIDER"/>
</dbReference>
<feature type="transmembrane region" description="Helical" evidence="15">
    <location>
        <begin position="616"/>
        <end position="639"/>
    </location>
</feature>
<evidence type="ECO:0000256" key="9">
    <source>
        <dbReference type="ARBA" id="ARBA00023170"/>
    </source>
</evidence>
<gene>
    <name evidence="19" type="primary">LOC100375843</name>
</gene>
<evidence type="ECO:0000256" key="8">
    <source>
        <dbReference type="ARBA" id="ARBA00023136"/>
    </source>
</evidence>
<accession>A0ABM0MU97</accession>
<dbReference type="InterPro" id="IPR000719">
    <property type="entry name" value="Prot_kinase_dom"/>
</dbReference>
<reference evidence="19" key="1">
    <citation type="submission" date="2025-08" db="UniProtKB">
        <authorList>
            <consortium name="RefSeq"/>
        </authorList>
    </citation>
    <scope>IDENTIFICATION</scope>
    <source>
        <tissue evidence="19">Testes</tissue>
    </source>
</reference>
<keyword evidence="7" id="KW-0342">GTP-binding</keyword>
<dbReference type="InterPro" id="IPR028082">
    <property type="entry name" value="Peripla_BP_I"/>
</dbReference>
<evidence type="ECO:0000256" key="13">
    <source>
        <dbReference type="RuleBase" id="RU000405"/>
    </source>
</evidence>
<dbReference type="RefSeq" id="XP_006823588.1">
    <property type="nucleotide sequence ID" value="XM_006823525.1"/>
</dbReference>
<dbReference type="PROSITE" id="PS50125">
    <property type="entry name" value="GUANYLATE_CYCLASE_2"/>
    <property type="match status" value="1"/>
</dbReference>
<dbReference type="PANTHER" id="PTHR11920:SF501">
    <property type="entry name" value="GUANYLATE CYCLASE 32E"/>
    <property type="match status" value="1"/>
</dbReference>
<keyword evidence="9" id="KW-0675">Receptor</keyword>
<organism evidence="18 19">
    <name type="scientific">Saccoglossus kowalevskii</name>
    <name type="common">Acorn worm</name>
    <dbReference type="NCBI Taxonomy" id="10224"/>
    <lineage>
        <taxon>Eukaryota</taxon>
        <taxon>Metazoa</taxon>
        <taxon>Hemichordata</taxon>
        <taxon>Enteropneusta</taxon>
        <taxon>Harrimaniidae</taxon>
        <taxon>Saccoglossus</taxon>
    </lineage>
</organism>
<comment type="similarity">
    <text evidence="13">Belongs to the adenylyl cyclase class-4/guanylyl cyclase family.</text>
</comment>
<dbReference type="SUPFAM" id="SSF56112">
    <property type="entry name" value="Protein kinase-like (PK-like)"/>
    <property type="match status" value="1"/>
</dbReference>
<evidence type="ECO:0000259" key="16">
    <source>
        <dbReference type="PROSITE" id="PS50011"/>
    </source>
</evidence>
<evidence type="ECO:0000256" key="3">
    <source>
        <dbReference type="ARBA" id="ARBA00022692"/>
    </source>
</evidence>
<dbReference type="CDD" id="cd07302">
    <property type="entry name" value="CHD"/>
    <property type="match status" value="1"/>
</dbReference>
<feature type="domain" description="Protein kinase" evidence="16">
    <location>
        <begin position="642"/>
        <end position="919"/>
    </location>
</feature>
<keyword evidence="6 15" id="KW-1133">Transmembrane helix</keyword>
<evidence type="ECO:0000256" key="12">
    <source>
        <dbReference type="ARBA" id="ARBA00023293"/>
    </source>
</evidence>
<dbReference type="SUPFAM" id="SSF55073">
    <property type="entry name" value="Nucleotide cyclase"/>
    <property type="match status" value="1"/>
</dbReference>
<dbReference type="InterPro" id="IPR050401">
    <property type="entry name" value="Cyclic_nucleotide_synthase"/>
</dbReference>
<dbReference type="InterPro" id="IPR029787">
    <property type="entry name" value="Nucleotide_cyclase"/>
</dbReference>
<evidence type="ECO:0000313" key="19">
    <source>
        <dbReference type="RefSeq" id="XP_006823588.1"/>
    </source>
</evidence>
<dbReference type="Gene3D" id="3.30.70.1230">
    <property type="entry name" value="Nucleotide cyclase"/>
    <property type="match status" value="1"/>
</dbReference>
<evidence type="ECO:0000256" key="7">
    <source>
        <dbReference type="ARBA" id="ARBA00023134"/>
    </source>
</evidence>
<dbReference type="InterPro" id="IPR018297">
    <property type="entry name" value="A/G_cyclase_CS"/>
</dbReference>
<dbReference type="GeneID" id="100375843"/>
<dbReference type="Proteomes" id="UP000694865">
    <property type="component" value="Unplaced"/>
</dbReference>
<dbReference type="SUPFAM" id="SSF53822">
    <property type="entry name" value="Periplasmic binding protein-like I"/>
    <property type="match status" value="2"/>
</dbReference>
<keyword evidence="3 15" id="KW-0812">Transmembrane</keyword>
<keyword evidence="12 14" id="KW-0141">cGMP biosynthesis</keyword>
<evidence type="ECO:0000256" key="6">
    <source>
        <dbReference type="ARBA" id="ARBA00022989"/>
    </source>
</evidence>
<dbReference type="Pfam" id="PF01094">
    <property type="entry name" value="ANF_receptor"/>
    <property type="match status" value="2"/>
</dbReference>
<dbReference type="InterPro" id="IPR011009">
    <property type="entry name" value="Kinase-like_dom_sf"/>
</dbReference>
<dbReference type="SMART" id="SM00044">
    <property type="entry name" value="CYCc"/>
    <property type="match status" value="1"/>
</dbReference>
<comment type="subcellular location">
    <subcellularLocation>
        <location evidence="1">Membrane</location>
        <topology evidence="1">Single-pass type I membrane protein</topology>
    </subcellularLocation>
</comment>
<evidence type="ECO:0000256" key="2">
    <source>
        <dbReference type="ARBA" id="ARBA00012202"/>
    </source>
</evidence>
<dbReference type="PROSITE" id="PS50011">
    <property type="entry name" value="PROTEIN_KINASE_DOM"/>
    <property type="match status" value="1"/>
</dbReference>
<dbReference type="InterPro" id="IPR011645">
    <property type="entry name" value="HNOB_dom_associated"/>
</dbReference>
<dbReference type="InterPro" id="IPR001170">
    <property type="entry name" value="ANPR/GUC"/>
</dbReference>
<dbReference type="Gene3D" id="3.40.50.2300">
    <property type="match status" value="4"/>
</dbReference>
<evidence type="ECO:0000259" key="17">
    <source>
        <dbReference type="PROSITE" id="PS50125"/>
    </source>
</evidence>
<keyword evidence="11 13" id="KW-0456">Lyase</keyword>
<proteinExistence type="inferred from homology"/>
<keyword evidence="4" id="KW-0732">Signal</keyword>
<dbReference type="Pfam" id="PF00211">
    <property type="entry name" value="Guanylate_cyc"/>
    <property type="match status" value="1"/>
</dbReference>
<dbReference type="InterPro" id="IPR001828">
    <property type="entry name" value="ANF_lig-bd_rcpt"/>
</dbReference>
<evidence type="ECO:0000256" key="10">
    <source>
        <dbReference type="ARBA" id="ARBA00023180"/>
    </source>
</evidence>
<keyword evidence="5" id="KW-0547">Nucleotide-binding</keyword>
<dbReference type="CDD" id="cd06352">
    <property type="entry name" value="PBP1_NPR_GC-like"/>
    <property type="match status" value="1"/>
</dbReference>
<name>A0ABM0MU97_SACKO</name>
<dbReference type="InterPro" id="IPR001245">
    <property type="entry name" value="Ser-Thr/Tyr_kinase_cat_dom"/>
</dbReference>
<dbReference type="Gene3D" id="1.10.510.10">
    <property type="entry name" value="Transferase(Phosphotransferase) domain 1"/>
    <property type="match status" value="1"/>
</dbReference>
<evidence type="ECO:0000256" key="1">
    <source>
        <dbReference type="ARBA" id="ARBA00004479"/>
    </source>
</evidence>
<dbReference type="EC" id="4.6.1.2" evidence="2 14"/>
<feature type="domain" description="Guanylate cyclase" evidence="17">
    <location>
        <begin position="983"/>
        <end position="1113"/>
    </location>
</feature>
<evidence type="ECO:0000256" key="14">
    <source>
        <dbReference type="RuleBase" id="RU003431"/>
    </source>
</evidence>
<evidence type="ECO:0000256" key="5">
    <source>
        <dbReference type="ARBA" id="ARBA00022741"/>
    </source>
</evidence>
<evidence type="ECO:0000256" key="4">
    <source>
        <dbReference type="ARBA" id="ARBA00022729"/>
    </source>
</evidence>
<protein>
    <recommendedName>
        <fullName evidence="2 14">Guanylate cyclase</fullName>
        <ecNumber evidence="2 14">4.6.1.2</ecNumber>
    </recommendedName>
</protein>
<dbReference type="PANTHER" id="PTHR11920">
    <property type="entry name" value="GUANYLYL CYCLASE"/>
    <property type="match status" value="1"/>
</dbReference>
<evidence type="ECO:0000256" key="11">
    <source>
        <dbReference type="ARBA" id="ARBA00023239"/>
    </source>
</evidence>
<keyword evidence="18" id="KW-1185">Reference proteome</keyword>
<dbReference type="Pfam" id="PF07714">
    <property type="entry name" value="PK_Tyr_Ser-Thr"/>
    <property type="match status" value="1"/>
</dbReference>
<keyword evidence="8 15" id="KW-0472">Membrane</keyword>
<comment type="catalytic activity">
    <reaction evidence="14">
        <text>GTP = 3',5'-cyclic GMP + diphosphate</text>
        <dbReference type="Rhea" id="RHEA:13665"/>
        <dbReference type="ChEBI" id="CHEBI:33019"/>
        <dbReference type="ChEBI" id="CHEBI:37565"/>
        <dbReference type="ChEBI" id="CHEBI:57746"/>
        <dbReference type="EC" id="4.6.1.2"/>
    </reaction>
</comment>
<keyword evidence="10" id="KW-0325">Glycoprotein</keyword>
<dbReference type="PROSITE" id="PS00452">
    <property type="entry name" value="GUANYLATE_CYCLASE_1"/>
    <property type="match status" value="1"/>
</dbReference>
<evidence type="ECO:0000313" key="18">
    <source>
        <dbReference type="Proteomes" id="UP000694865"/>
    </source>
</evidence>
<dbReference type="InterPro" id="IPR001054">
    <property type="entry name" value="A/G_cyclase"/>
</dbReference>
<evidence type="ECO:0000256" key="15">
    <source>
        <dbReference type="SAM" id="Phobius"/>
    </source>
</evidence>
<sequence>MDWNTYIHMACMVHVFLYLHVQATDYRIALFLHSQPGFHLSFNTLASAAYIARDEVNTDRDVFRNITLNFTSAPAICRDYGKTCLISLIHVVDDHRVAGVIGPPCSSDCEVCGLLASSWSIPMISMSALSAVLSDKKHYDTFSRVVSPSSKDVTMIVEIILRFGWAHVGILSEKNAYTDIVYQITKEQLESHNVTVVTEILSVEDFDIEHAIEAISKRARSTHISDNVLGSAAYIARDRINTDEDVFANITLTFTSGHSVCRDYGKTCLDHIVRDVSEHSIAGIVGPPCSTDCEMCGVLASSWNIPMISYAALSEDLSNKKVYDTFSRVVSPSSKDVAMIVEFVERHGWSHVGIVGEENSYTAIVYRIMTAQLESYNVTVVTEYLDTVIILATLLTHTREIMLTAYRLGLTQSGDYLFLTIDGARAKYAGNNWRSEDGNDEEYAEAFKALFVVDIEQYENDRYHAFMEEVRVRLTEPPWYSNLTDVSMVSRHSPYLYDAVLLYAWTLREVLSHGEDPYDGRNFLVRMRDVVFEGMSGRVSIDQNGDRNQDYVMYSFSNNEAYEPIALFDGLTSKWNMIPGKTIIWPGGRTSPPVDIPPCGFFGEMCITEDVLGTPLVTGLAAVLFVVLVLSILAVAYLYRRYKFEQDVMSTAWKISYSDIVFSKSPRAENVAVRMIFKTRISLVRKQLLELKNMREIRHENLNPFIGVCIDNPNICIVTYYCTKGSLQDILENDEIKLDWMFKMSFASDISSGMYYLHKSVLRTHGRLKLSNCLVDGRWVVKLSDYGLWNFRANQVTPGVREYAEYHDKFWTAPELLRHPDPIGIGTQQGDVYSYAIILHNILTRTEPYQSYCELTPKEIIQKIKSTNEQPLRPELPTELVSTEIRNLIVKCWDENPECRPDFSYIKRAIQKEYPHRSIMNNMVGMLEKYAYNLEDIVAERTAQLVEEKRKTDKLLHSMLPKSVADALKLGKNVEAESYDNVTIFFSDIVEFTKLSSSSTPIQIVWFLNDLYSLFDSIVAKQDVYKVETIGDAYMVVSGLPIRNGNRHAGEICTMALSLLSATTTFTIRHMPDEKLKLRVGIHSGPCVAGVVGLTMPRYCLFGDTVNTAARYESNGEALRIHISRETTAVLRILGGFTVEKRGAVFMKGKGKQITYWLTGKESFDELLPEVYSD</sequence>